<dbReference type="SUPFAM" id="SSF109854">
    <property type="entry name" value="DinB/YfiT-like putative metalloenzymes"/>
    <property type="match status" value="1"/>
</dbReference>
<evidence type="ECO:0000256" key="1">
    <source>
        <dbReference type="ARBA" id="ARBA00023002"/>
    </source>
</evidence>
<name>A0ABT8F870_9BACT</name>
<dbReference type="PANTHER" id="PTHR23150:SF36">
    <property type="entry name" value="HERCYNINE OXYGENASE"/>
    <property type="match status" value="1"/>
</dbReference>
<keyword evidence="2" id="KW-0408">Iron</keyword>
<evidence type="ECO:0000259" key="4">
    <source>
        <dbReference type="Pfam" id="PF03781"/>
    </source>
</evidence>
<dbReference type="Pfam" id="PF12867">
    <property type="entry name" value="DinB_2"/>
    <property type="match status" value="1"/>
</dbReference>
<dbReference type="EMBL" id="JAUHJS010000007">
    <property type="protein sequence ID" value="MDN4166434.1"/>
    <property type="molecule type" value="Genomic_DNA"/>
</dbReference>
<dbReference type="InterPro" id="IPR042095">
    <property type="entry name" value="SUMF_sf"/>
</dbReference>
<evidence type="ECO:0000256" key="2">
    <source>
        <dbReference type="ARBA" id="ARBA00023004"/>
    </source>
</evidence>
<dbReference type="Gene3D" id="3.90.1580.10">
    <property type="entry name" value="paralog of FGE (formylglycine-generating enzyme)"/>
    <property type="match status" value="2"/>
</dbReference>
<accession>A0ABT8F870</accession>
<keyword evidence="1" id="KW-0560">Oxidoreductase</keyword>
<feature type="domain" description="Sulfatase-modifying factor enzyme-like" evidence="4">
    <location>
        <begin position="184"/>
        <end position="332"/>
    </location>
</feature>
<dbReference type="InterPro" id="IPR017806">
    <property type="entry name" value="EgtB"/>
</dbReference>
<evidence type="ECO:0000313" key="6">
    <source>
        <dbReference type="EMBL" id="MDN4166434.1"/>
    </source>
</evidence>
<dbReference type="InterPro" id="IPR034660">
    <property type="entry name" value="DinB/YfiT-like"/>
</dbReference>
<dbReference type="SUPFAM" id="SSF56436">
    <property type="entry name" value="C-type lectin-like"/>
    <property type="match status" value="1"/>
</dbReference>
<feature type="domain" description="DinB-like" evidence="5">
    <location>
        <begin position="21"/>
        <end position="152"/>
    </location>
</feature>
<dbReference type="InterPro" id="IPR051043">
    <property type="entry name" value="Sulfatase_Mod_Factor_Kinase"/>
</dbReference>
<comment type="caution">
    <text evidence="6">The sequence shown here is derived from an EMBL/GenBank/DDBJ whole genome shotgun (WGS) entry which is preliminary data.</text>
</comment>
<gene>
    <name evidence="6" type="primary">egtB</name>
    <name evidence="6" type="ORF">QWY31_13065</name>
</gene>
<dbReference type="InterPro" id="IPR024775">
    <property type="entry name" value="DinB-like"/>
</dbReference>
<dbReference type="Pfam" id="PF03781">
    <property type="entry name" value="FGE-sulfatase"/>
    <property type="match status" value="1"/>
</dbReference>
<proteinExistence type="predicted"/>
<protein>
    <submittedName>
        <fullName evidence="6">Ergothioneine biosynthesis protein EgtB</fullName>
    </submittedName>
</protein>
<dbReference type="Proteomes" id="UP001168552">
    <property type="component" value="Unassembled WGS sequence"/>
</dbReference>
<keyword evidence="7" id="KW-1185">Reference proteome</keyword>
<comment type="pathway">
    <text evidence="3">Amino-acid biosynthesis; ergothioneine biosynthesis.</text>
</comment>
<dbReference type="RefSeq" id="WP_320004972.1">
    <property type="nucleotide sequence ID" value="NZ_JAUHJS010000007.1"/>
</dbReference>
<dbReference type="NCBIfam" id="TIGR03440">
    <property type="entry name" value="egtB_TIGR03440"/>
    <property type="match status" value="1"/>
</dbReference>
<dbReference type="PANTHER" id="PTHR23150">
    <property type="entry name" value="SULFATASE MODIFYING FACTOR 1, 2"/>
    <property type="match status" value="1"/>
</dbReference>
<evidence type="ECO:0000256" key="3">
    <source>
        <dbReference type="ARBA" id="ARBA00037882"/>
    </source>
</evidence>
<dbReference type="InterPro" id="IPR016187">
    <property type="entry name" value="CTDL_fold"/>
</dbReference>
<reference evidence="6" key="1">
    <citation type="submission" date="2023-06" db="EMBL/GenBank/DDBJ databases">
        <title>Cytophagales bacterium Strain LB-30, isolated from soil.</title>
        <authorList>
            <person name="Liu B."/>
        </authorList>
    </citation>
    <scope>NUCLEOTIDE SEQUENCE</scope>
    <source>
        <strain evidence="6">LB-30</strain>
    </source>
</reference>
<evidence type="ECO:0000313" key="7">
    <source>
        <dbReference type="Proteomes" id="UP001168552"/>
    </source>
</evidence>
<sequence>MNSVEKSVSNVLANSLATDYQSVRQHTLALCRHLQPEDFVLQPVEEVSPAKWHLAHTTWFFETFLLLKEVSGYKAYHPQYSYLFNSYYESVGERTLRNQRGAMSRPTTEEVMAYRQYVDEEMVSWLSSNELSKESTELVQLGLQHEQQHQELLLTDIKYSLSLNPLHPQVLEIGEQEAAKGSPDFAHIPEGIYEIGFTGEGFCFDNELGRHKVYVQETAIRKQLVSNAEYQEFIKAGGYQKFQYWHAEAWQWIAEKGIQAPLYWAQKEGNWFHYTLQGLQALKPEAPVTHISFYEASAYAEWAGMRLPTEFEWEAAQHLFDWGQRWEWTNSAYLPYPGFLKAEGAVGEYNGKFMINQMVLRGASIATSQGHSRPSYRNFFHAPARWQFTGIRLAKK</sequence>
<evidence type="ECO:0000259" key="5">
    <source>
        <dbReference type="Pfam" id="PF12867"/>
    </source>
</evidence>
<organism evidence="6 7">
    <name type="scientific">Shiella aurantiaca</name>
    <dbReference type="NCBI Taxonomy" id="3058365"/>
    <lineage>
        <taxon>Bacteria</taxon>
        <taxon>Pseudomonadati</taxon>
        <taxon>Bacteroidota</taxon>
        <taxon>Cytophagia</taxon>
        <taxon>Cytophagales</taxon>
        <taxon>Shiellaceae</taxon>
        <taxon>Shiella</taxon>
    </lineage>
</organism>
<dbReference type="InterPro" id="IPR005532">
    <property type="entry name" value="SUMF_dom"/>
</dbReference>